<keyword evidence="3" id="KW-1185">Reference proteome</keyword>
<evidence type="ECO:0000313" key="3">
    <source>
        <dbReference type="Proteomes" id="UP000516369"/>
    </source>
</evidence>
<keyword evidence="1" id="KW-1133">Transmembrane helix</keyword>
<feature type="transmembrane region" description="Helical" evidence="1">
    <location>
        <begin position="60"/>
        <end position="84"/>
    </location>
</feature>
<sequence length="114" mass="12112">MRCLVSRLKALGSGQLPLREAFWDWAVFWGLLINLAGSALSLAVIVLSRHTGAAEAIKPLAPVLLLALHLLPLPYNLLFVVGVWRSAGHAGIPPVVAGAARLAVIALFSLFLVI</sequence>
<reference evidence="2 3" key="1">
    <citation type="submission" date="2020-05" db="EMBL/GenBank/DDBJ databases">
        <title>Complete closed genome sequence of Defluviicoccus vanus.</title>
        <authorList>
            <person name="Bessarab I."/>
            <person name="Arumugam K."/>
            <person name="Maszenan A.M."/>
            <person name="Seviour R.J."/>
            <person name="Williams R.B."/>
        </authorList>
    </citation>
    <scope>NUCLEOTIDE SEQUENCE [LARGE SCALE GENOMIC DNA]</scope>
    <source>
        <strain evidence="2 3">Ben 114</strain>
    </source>
</reference>
<dbReference type="RefSeq" id="WP_190261409.1">
    <property type="nucleotide sequence ID" value="NZ_CP053923.1"/>
</dbReference>
<gene>
    <name evidence="2" type="ORF">HQ394_18575</name>
</gene>
<evidence type="ECO:0000256" key="1">
    <source>
        <dbReference type="SAM" id="Phobius"/>
    </source>
</evidence>
<accession>A0A7H1N5G3</accession>
<evidence type="ECO:0008006" key="4">
    <source>
        <dbReference type="Google" id="ProtNLM"/>
    </source>
</evidence>
<dbReference type="Proteomes" id="UP000516369">
    <property type="component" value="Chromosome"/>
</dbReference>
<organism evidence="2 3">
    <name type="scientific">Defluviicoccus vanus</name>
    <dbReference type="NCBI Taxonomy" id="111831"/>
    <lineage>
        <taxon>Bacteria</taxon>
        <taxon>Pseudomonadati</taxon>
        <taxon>Pseudomonadota</taxon>
        <taxon>Alphaproteobacteria</taxon>
        <taxon>Rhodospirillales</taxon>
        <taxon>Rhodospirillaceae</taxon>
        <taxon>Defluviicoccus</taxon>
    </lineage>
</organism>
<dbReference type="EMBL" id="CP053923">
    <property type="protein sequence ID" value="QNT70949.1"/>
    <property type="molecule type" value="Genomic_DNA"/>
</dbReference>
<feature type="transmembrane region" description="Helical" evidence="1">
    <location>
        <begin position="26"/>
        <end position="48"/>
    </location>
</feature>
<proteinExistence type="predicted"/>
<dbReference type="AlphaFoldDB" id="A0A7H1N5G3"/>
<keyword evidence="1" id="KW-0472">Membrane</keyword>
<protein>
    <recommendedName>
        <fullName evidence="4">DUF805 domain-containing protein</fullName>
    </recommendedName>
</protein>
<evidence type="ECO:0000313" key="2">
    <source>
        <dbReference type="EMBL" id="QNT70949.1"/>
    </source>
</evidence>
<feature type="transmembrane region" description="Helical" evidence="1">
    <location>
        <begin position="90"/>
        <end position="113"/>
    </location>
</feature>
<keyword evidence="1" id="KW-0812">Transmembrane</keyword>
<dbReference type="KEGG" id="dvn:HQ394_18575"/>
<name>A0A7H1N5G3_9PROT</name>